<evidence type="ECO:0000313" key="4">
    <source>
        <dbReference type="EMBL" id="BCJ69324.1"/>
    </source>
</evidence>
<sequence length="445" mass="47414">MKVVGMPDVAIRERARLGVEAAFPPTEEYGGTVFGQRYGAAPVDQIDSMRLVPPVFVPDRVSKLVELGREPLHADVALRTSLGGFQSSLPLYVSAFGSTQVSGGDIGVAVARQAGRLGVPMVIGENIVPTYGHYGRVDPGTESLLLRRIRAYLEEATGDCGGVVVQQSTEDADMEVWNTIYSDPTAAALLSTGRLGFELKVGQGAKPGLGGITLVDQEAAARLDGVYRIEDHSNDMRHLLRYSSPGTFTSEILRMQIRLMRNNFPRAQVWVKLHPGRDIREAAAAAWDAGADAVTVDGAEAGSGWAPYAMLEHVGLPLAECLRRIGQPEGCLLASGRMWEGSRLVKCLALGARAVGLGRAALIAVDEDPHAGLERLVKCLELEVRLLVSALGKYELHRVGPEDVWWPAERGPRPHDSTGKTCVSGGDGRAGSGPTAASDSVRPGG</sequence>
<dbReference type="KEGG" id="pry:Prubr_63450"/>
<organism evidence="4 5">
    <name type="scientific">Polymorphospora rubra</name>
    <dbReference type="NCBI Taxonomy" id="338584"/>
    <lineage>
        <taxon>Bacteria</taxon>
        <taxon>Bacillati</taxon>
        <taxon>Actinomycetota</taxon>
        <taxon>Actinomycetes</taxon>
        <taxon>Micromonosporales</taxon>
        <taxon>Micromonosporaceae</taxon>
        <taxon>Polymorphospora</taxon>
    </lineage>
</organism>
<dbReference type="Proteomes" id="UP000680866">
    <property type="component" value="Chromosome"/>
</dbReference>
<evidence type="ECO:0000256" key="2">
    <source>
        <dbReference type="SAM" id="MobiDB-lite"/>
    </source>
</evidence>
<dbReference type="SUPFAM" id="SSF51395">
    <property type="entry name" value="FMN-linked oxidoreductases"/>
    <property type="match status" value="1"/>
</dbReference>
<dbReference type="PANTHER" id="PTHR43819:SF1">
    <property type="entry name" value="ARCHAEAL-TYPE GLUTAMATE SYNTHASE [NADPH]"/>
    <property type="match status" value="1"/>
</dbReference>
<accession>A0A810NA95</accession>
<evidence type="ECO:0000256" key="1">
    <source>
        <dbReference type="ARBA" id="ARBA00009716"/>
    </source>
</evidence>
<dbReference type="GO" id="GO:0006537">
    <property type="term" value="P:glutamate biosynthetic process"/>
    <property type="evidence" value="ECO:0007669"/>
    <property type="project" value="InterPro"/>
</dbReference>
<evidence type="ECO:0000259" key="3">
    <source>
        <dbReference type="Pfam" id="PF01645"/>
    </source>
</evidence>
<keyword evidence="5" id="KW-1185">Reference proteome</keyword>
<feature type="domain" description="Glutamate synthase" evidence="3">
    <location>
        <begin position="197"/>
        <end position="365"/>
    </location>
</feature>
<feature type="region of interest" description="Disordered" evidence="2">
    <location>
        <begin position="408"/>
        <end position="445"/>
    </location>
</feature>
<dbReference type="EMBL" id="AP023359">
    <property type="protein sequence ID" value="BCJ69324.1"/>
    <property type="molecule type" value="Genomic_DNA"/>
</dbReference>
<gene>
    <name evidence="4" type="ORF">Prubr_63450</name>
</gene>
<dbReference type="InterPro" id="IPR013785">
    <property type="entry name" value="Aldolase_TIM"/>
</dbReference>
<dbReference type="Pfam" id="PF01645">
    <property type="entry name" value="Glu_synthase"/>
    <property type="match status" value="1"/>
</dbReference>
<dbReference type="PANTHER" id="PTHR43819">
    <property type="entry name" value="ARCHAEAL-TYPE GLUTAMATE SYNTHASE [NADPH]"/>
    <property type="match status" value="1"/>
</dbReference>
<dbReference type="AlphaFoldDB" id="A0A810NA95"/>
<dbReference type="Gene3D" id="3.20.20.70">
    <property type="entry name" value="Aldolase class I"/>
    <property type="match status" value="1"/>
</dbReference>
<protein>
    <submittedName>
        <fullName evidence="4">Glutamate synthase</fullName>
    </submittedName>
</protein>
<dbReference type="GO" id="GO:0015930">
    <property type="term" value="F:glutamate synthase activity"/>
    <property type="evidence" value="ECO:0007669"/>
    <property type="project" value="InterPro"/>
</dbReference>
<dbReference type="InterPro" id="IPR002932">
    <property type="entry name" value="Glu_synthdom"/>
</dbReference>
<reference evidence="4" key="1">
    <citation type="submission" date="2020-08" db="EMBL/GenBank/DDBJ databases">
        <title>Whole genome shotgun sequence of Polymorphospora rubra NBRC 101157.</title>
        <authorList>
            <person name="Komaki H."/>
            <person name="Tamura T."/>
        </authorList>
    </citation>
    <scope>NUCLEOTIDE SEQUENCE</scope>
    <source>
        <strain evidence="4">NBRC 101157</strain>
    </source>
</reference>
<proteinExistence type="inferred from homology"/>
<name>A0A810NA95_9ACTN</name>
<comment type="similarity">
    <text evidence="1">Belongs to the glutamate synthase family.</text>
</comment>
<evidence type="ECO:0000313" key="5">
    <source>
        <dbReference type="Proteomes" id="UP000680866"/>
    </source>
</evidence>